<evidence type="ECO:0000259" key="3">
    <source>
        <dbReference type="Pfam" id="PF00685"/>
    </source>
</evidence>
<accession>A0A0T5P1C3</accession>
<feature type="domain" description="Sulfotransferase" evidence="3">
    <location>
        <begin position="45"/>
        <end position="218"/>
    </location>
</feature>
<sequence length="303" mass="34042">MTRCRAMERRAMKRPETLAQMNAALARFATEHGVETGLAYRPDRTDIFISPYSKCGTTWITQIAHGLRSGGDMAFDEITEAVPWLELAHDMGRDVNAPQPYRPKLFKSHLPWGVIPEGGRYIVVLRNPVDAMVSLYRFFDGWMFERGAISLENFAEYYLDRMGREDYWSHASSWWGVRDRDDVLLLAYEHMKRDLAKSVAQVADFMGISDERTRAVAEAQATLVFMKAHGRKFDDHLVRQARDAACGLPPGGEASKVASGQAGAGQAQISAEMRNAYAQKWRETMGAAHGLESYDDVLAALED</sequence>
<dbReference type="PANTHER" id="PTHR11783">
    <property type="entry name" value="SULFOTRANSFERASE SULT"/>
    <property type="match status" value="1"/>
</dbReference>
<dbReference type="Gene3D" id="3.40.50.300">
    <property type="entry name" value="P-loop containing nucleotide triphosphate hydrolases"/>
    <property type="match status" value="1"/>
</dbReference>
<dbReference type="InterPro" id="IPR027417">
    <property type="entry name" value="P-loop_NTPase"/>
</dbReference>
<keyword evidence="2" id="KW-0808">Transferase</keyword>
<dbReference type="PATRIC" id="fig|1641875.4.peg.42"/>
<comment type="similarity">
    <text evidence="1">Belongs to the sulfotransferase 1 family.</text>
</comment>
<keyword evidence="5" id="KW-1185">Reference proteome</keyword>
<dbReference type="InterPro" id="IPR000863">
    <property type="entry name" value="Sulfotransferase_dom"/>
</dbReference>
<evidence type="ECO:0000313" key="4">
    <source>
        <dbReference type="EMBL" id="KRS14916.1"/>
    </source>
</evidence>
<organism evidence="4 5">
    <name type="scientific">Roseovarius atlanticus</name>
    <dbReference type="NCBI Taxonomy" id="1641875"/>
    <lineage>
        <taxon>Bacteria</taxon>
        <taxon>Pseudomonadati</taxon>
        <taxon>Pseudomonadota</taxon>
        <taxon>Alphaproteobacteria</taxon>
        <taxon>Rhodobacterales</taxon>
        <taxon>Roseobacteraceae</taxon>
        <taxon>Roseovarius</taxon>
    </lineage>
</organism>
<dbReference type="STRING" id="1641875.XM53_00210"/>
<dbReference type="GO" id="GO:0008146">
    <property type="term" value="F:sulfotransferase activity"/>
    <property type="evidence" value="ECO:0007669"/>
    <property type="project" value="InterPro"/>
</dbReference>
<dbReference type="Proteomes" id="UP000051295">
    <property type="component" value="Unassembled WGS sequence"/>
</dbReference>
<gene>
    <name evidence="4" type="ORF">XM53_00210</name>
</gene>
<protein>
    <recommendedName>
        <fullName evidence="3">Sulfotransferase domain-containing protein</fullName>
    </recommendedName>
</protein>
<dbReference type="EMBL" id="LAXJ01000001">
    <property type="protein sequence ID" value="KRS14916.1"/>
    <property type="molecule type" value="Genomic_DNA"/>
</dbReference>
<evidence type="ECO:0000256" key="1">
    <source>
        <dbReference type="ARBA" id="ARBA00005771"/>
    </source>
</evidence>
<dbReference type="SUPFAM" id="SSF52540">
    <property type="entry name" value="P-loop containing nucleoside triphosphate hydrolases"/>
    <property type="match status" value="1"/>
</dbReference>
<evidence type="ECO:0000256" key="2">
    <source>
        <dbReference type="ARBA" id="ARBA00022679"/>
    </source>
</evidence>
<name>A0A0T5P1C3_9RHOB</name>
<dbReference type="AlphaFoldDB" id="A0A0T5P1C3"/>
<dbReference type="Pfam" id="PF00685">
    <property type="entry name" value="Sulfotransfer_1"/>
    <property type="match status" value="1"/>
</dbReference>
<proteinExistence type="inferred from homology"/>
<evidence type="ECO:0000313" key="5">
    <source>
        <dbReference type="Proteomes" id="UP000051295"/>
    </source>
</evidence>
<reference evidence="4 5" key="1">
    <citation type="submission" date="2015-04" db="EMBL/GenBank/DDBJ databases">
        <title>The draft genome sequence of Roseovarius sp.R12b.</title>
        <authorList>
            <person name="Li G."/>
            <person name="Lai Q."/>
            <person name="Shao Z."/>
            <person name="Yan P."/>
        </authorList>
    </citation>
    <scope>NUCLEOTIDE SEQUENCE [LARGE SCALE GENOMIC DNA]</scope>
    <source>
        <strain evidence="4 5">R12B</strain>
    </source>
</reference>
<comment type="caution">
    <text evidence="4">The sequence shown here is derived from an EMBL/GenBank/DDBJ whole genome shotgun (WGS) entry which is preliminary data.</text>
</comment>